<dbReference type="EMBL" id="JAAXOS010000005">
    <property type="protein sequence ID" value="NKY26990.1"/>
    <property type="molecule type" value="Genomic_DNA"/>
</dbReference>
<protein>
    <submittedName>
        <fullName evidence="2">CsbD family protein</fullName>
    </submittedName>
</protein>
<dbReference type="Proteomes" id="UP000540698">
    <property type="component" value="Unassembled WGS sequence"/>
</dbReference>
<name>A0A7X6L3A3_9NOCA</name>
<reference evidence="2 3" key="1">
    <citation type="submission" date="2020-04" db="EMBL/GenBank/DDBJ databases">
        <title>MicrobeNet Type strains.</title>
        <authorList>
            <person name="Nicholson A.C."/>
        </authorList>
    </citation>
    <scope>NUCLEOTIDE SEQUENCE [LARGE SCALE GENOMIC DNA]</scope>
    <source>
        <strain evidence="2 3">DSM 44956</strain>
    </source>
</reference>
<proteinExistence type="predicted"/>
<dbReference type="AlphaFoldDB" id="A0A7X6L3A3"/>
<accession>A0A7X6L3A3</accession>
<feature type="compositionally biased region" description="Basic and acidic residues" evidence="1">
    <location>
        <begin position="34"/>
        <end position="83"/>
    </location>
</feature>
<keyword evidence="3" id="KW-1185">Reference proteome</keyword>
<evidence type="ECO:0000313" key="2">
    <source>
        <dbReference type="EMBL" id="NKY26990.1"/>
    </source>
</evidence>
<gene>
    <name evidence="2" type="ORF">HGB38_12270</name>
</gene>
<dbReference type="RefSeq" id="WP_062969707.1">
    <property type="nucleotide sequence ID" value="NZ_JAAXOS010000005.1"/>
</dbReference>
<evidence type="ECO:0000256" key="1">
    <source>
        <dbReference type="SAM" id="MobiDB-lite"/>
    </source>
</evidence>
<feature type="region of interest" description="Disordered" evidence="1">
    <location>
        <begin position="24"/>
        <end position="83"/>
    </location>
</feature>
<dbReference type="InterPro" id="IPR036629">
    <property type="entry name" value="YjbJ_sf"/>
</dbReference>
<comment type="caution">
    <text evidence="2">The sequence shown here is derived from an EMBL/GenBank/DDBJ whole genome shotgun (WGS) entry which is preliminary data.</text>
</comment>
<dbReference type="SUPFAM" id="SSF69047">
    <property type="entry name" value="Hypothetical protein YjbJ"/>
    <property type="match status" value="1"/>
</dbReference>
<evidence type="ECO:0000313" key="3">
    <source>
        <dbReference type="Proteomes" id="UP000540698"/>
    </source>
</evidence>
<sequence>MPEHQSGPREAVEGVVEDIKGKAKEAAGVVTGDENLKKEGRAQQDKAESQRDAAQKEAEAEKARADADLDEARQNAYESGKDV</sequence>
<organism evidence="2 3">
    <name type="scientific">Nocardia gamkensis</name>
    <dbReference type="NCBI Taxonomy" id="352869"/>
    <lineage>
        <taxon>Bacteria</taxon>
        <taxon>Bacillati</taxon>
        <taxon>Actinomycetota</taxon>
        <taxon>Actinomycetes</taxon>
        <taxon>Mycobacteriales</taxon>
        <taxon>Nocardiaceae</taxon>
        <taxon>Nocardia</taxon>
    </lineage>
</organism>